<dbReference type="InterPro" id="IPR017938">
    <property type="entry name" value="Riboflavin_synthase-like_b-brl"/>
</dbReference>
<keyword evidence="5" id="KW-0560">Oxidoreductase</keyword>
<evidence type="ECO:0000259" key="4">
    <source>
        <dbReference type="PROSITE" id="PS51384"/>
    </source>
</evidence>
<dbReference type="InterPro" id="IPR001041">
    <property type="entry name" value="2Fe-2S_ferredoxin-type"/>
</dbReference>
<dbReference type="InterPro" id="IPR036010">
    <property type="entry name" value="2Fe-2S_ferredoxin-like_sf"/>
</dbReference>
<feature type="domain" description="2Fe-2S ferredoxin-type" evidence="3">
    <location>
        <begin position="15"/>
        <end position="103"/>
    </location>
</feature>
<dbReference type="InterPro" id="IPR017927">
    <property type="entry name" value="FAD-bd_FR_type"/>
</dbReference>
<dbReference type="InterPro" id="IPR006058">
    <property type="entry name" value="2Fe2S_fd_BS"/>
</dbReference>
<evidence type="ECO:0000256" key="1">
    <source>
        <dbReference type="ARBA" id="ARBA00001974"/>
    </source>
</evidence>
<dbReference type="EC" id="1.18.1.7" evidence="5"/>
<dbReference type="Gene3D" id="3.40.50.80">
    <property type="entry name" value="Nucleotide-binding domain of ferredoxin-NADP reductase (FNR) module"/>
    <property type="match status" value="1"/>
</dbReference>
<evidence type="ECO:0000259" key="3">
    <source>
        <dbReference type="PROSITE" id="PS51085"/>
    </source>
</evidence>
<comment type="cofactor">
    <cofactor evidence="1">
        <name>FAD</name>
        <dbReference type="ChEBI" id="CHEBI:57692"/>
    </cofactor>
</comment>
<dbReference type="InterPro" id="IPR008333">
    <property type="entry name" value="Cbr1-like_FAD-bd_dom"/>
</dbReference>
<dbReference type="Pfam" id="PF00175">
    <property type="entry name" value="NAD_binding_1"/>
    <property type="match status" value="1"/>
</dbReference>
<dbReference type="EMBL" id="JBIYDN010000006">
    <property type="protein sequence ID" value="MFK4442382.1"/>
    <property type="molecule type" value="Genomic_DNA"/>
</dbReference>
<evidence type="ECO:0000313" key="5">
    <source>
        <dbReference type="EMBL" id="MFK4442382.1"/>
    </source>
</evidence>
<dbReference type="InterPro" id="IPR001433">
    <property type="entry name" value="OxRdtase_FAD/NAD-bd"/>
</dbReference>
<keyword evidence="2" id="KW-0001">2Fe-2S</keyword>
<reference evidence="5 6" key="1">
    <citation type="submission" date="2024-10" db="EMBL/GenBank/DDBJ databases">
        <authorList>
            <person name="Deangelis K."/>
            <person name="Huntemann M."/>
            <person name="Clum A."/>
            <person name="Wang J."/>
            <person name="Palaniappan K."/>
            <person name="Ritter S."/>
            <person name="Chen I.-M."/>
            <person name="Stamatis D."/>
            <person name="Reddy T."/>
            <person name="O'Malley R."/>
            <person name="Daum C."/>
            <person name="Ng V."/>
            <person name="Ivanova N."/>
            <person name="Kyrpides N."/>
            <person name="Woyke T."/>
        </authorList>
    </citation>
    <scope>NUCLEOTIDE SEQUENCE [LARGE SCALE GENOMIC DNA]</scope>
    <source>
        <strain evidence="5 6">GAS97</strain>
    </source>
</reference>
<gene>
    <name evidence="5" type="ORF">ABH943_002398</name>
</gene>
<dbReference type="PROSITE" id="PS51085">
    <property type="entry name" value="2FE2S_FER_2"/>
    <property type="match status" value="1"/>
</dbReference>
<dbReference type="CDD" id="cd06187">
    <property type="entry name" value="O2ase_reductase_like"/>
    <property type="match status" value="1"/>
</dbReference>
<feature type="domain" description="FAD-binding FR-type" evidence="4">
    <location>
        <begin position="110"/>
        <end position="207"/>
    </location>
</feature>
<dbReference type="PROSITE" id="PS51384">
    <property type="entry name" value="FAD_FR"/>
    <property type="match status" value="1"/>
</dbReference>
<dbReference type="PROSITE" id="PS00197">
    <property type="entry name" value="2FE2S_FER_1"/>
    <property type="match status" value="1"/>
</dbReference>
<dbReference type="Proteomes" id="UP001620514">
    <property type="component" value="Unassembled WGS sequence"/>
</dbReference>
<dbReference type="PANTHER" id="PTHR47354:SF5">
    <property type="entry name" value="PROTEIN RFBI"/>
    <property type="match status" value="1"/>
</dbReference>
<keyword evidence="2" id="KW-0408">Iron</keyword>
<dbReference type="CDD" id="cd00207">
    <property type="entry name" value="fer2"/>
    <property type="match status" value="1"/>
</dbReference>
<dbReference type="PANTHER" id="PTHR47354">
    <property type="entry name" value="NADH OXIDOREDUCTASE HCR"/>
    <property type="match status" value="1"/>
</dbReference>
<dbReference type="Gene3D" id="3.10.20.30">
    <property type="match status" value="1"/>
</dbReference>
<dbReference type="SUPFAM" id="SSF52343">
    <property type="entry name" value="Ferredoxin reductase-like, C-terminal NADP-linked domain"/>
    <property type="match status" value="1"/>
</dbReference>
<organism evidence="5 6">
    <name type="scientific">Caballeronia udeis</name>
    <dbReference type="NCBI Taxonomy" id="1232866"/>
    <lineage>
        <taxon>Bacteria</taxon>
        <taxon>Pseudomonadati</taxon>
        <taxon>Pseudomonadota</taxon>
        <taxon>Betaproteobacteria</taxon>
        <taxon>Burkholderiales</taxon>
        <taxon>Burkholderiaceae</taxon>
        <taxon>Caballeronia</taxon>
    </lineage>
</organism>
<evidence type="ECO:0000313" key="6">
    <source>
        <dbReference type="Proteomes" id="UP001620514"/>
    </source>
</evidence>
<comment type="caution">
    <text evidence="5">The sequence shown here is derived from an EMBL/GenBank/DDBJ whole genome shotgun (WGS) entry which is preliminary data.</text>
</comment>
<dbReference type="InterPro" id="IPR050415">
    <property type="entry name" value="MRET"/>
</dbReference>
<dbReference type="SUPFAM" id="SSF54292">
    <property type="entry name" value="2Fe-2S ferredoxin-like"/>
    <property type="match status" value="1"/>
</dbReference>
<keyword evidence="6" id="KW-1185">Reference proteome</keyword>
<dbReference type="GO" id="GO:0051213">
    <property type="term" value="F:dioxygenase activity"/>
    <property type="evidence" value="ECO:0007669"/>
    <property type="project" value="UniProtKB-KW"/>
</dbReference>
<name>A0ABW8MFU8_9BURK</name>
<accession>A0ABW8MFU8</accession>
<keyword evidence="5" id="KW-0223">Dioxygenase</keyword>
<keyword evidence="2" id="KW-0411">Iron-sulfur</keyword>
<dbReference type="SUPFAM" id="SSF63380">
    <property type="entry name" value="Riboflavin synthase domain-like"/>
    <property type="match status" value="1"/>
</dbReference>
<dbReference type="Pfam" id="PF00111">
    <property type="entry name" value="Fer2"/>
    <property type="match status" value="1"/>
</dbReference>
<dbReference type="Pfam" id="PF00970">
    <property type="entry name" value="FAD_binding_6"/>
    <property type="match status" value="1"/>
</dbReference>
<dbReference type="PRINTS" id="PR00410">
    <property type="entry name" value="PHEHYDRXLASE"/>
</dbReference>
<dbReference type="Gene3D" id="2.40.30.10">
    <property type="entry name" value="Translation factors"/>
    <property type="match status" value="1"/>
</dbReference>
<sequence length="342" mass="37001">MIIPSIDQTGDTGVMDVSILPLRRTLDVRAGENLLDVLRANQIPISYSCMSGRCGTCRCKLASGRVLVTGSEDSSAPSGMGESVLACQTTLVEDCAIEIPDVDEVVVHPAKILKTTVLAIEDLTHDIKRVRLGLPKPFEFSPGQYANLQFAPHHARPYSMAVTQNPDEIEFHIRLVPDGRVTSYVANDLKVGDSVRLSGPLGTAYLRRKTDGPIVCIAGGTGLAPILSILRGMADIGMNNPVHVYFGVRSSIDIYGEPWLSELRSRLPHMSFHIVVASGMDSADYRGGVVTQAVSDDWSHMQGWTAYVAGAPVMVEAASMLLRQRGMAPERIYADAFYSTGV</sequence>
<dbReference type="InterPro" id="IPR012675">
    <property type="entry name" value="Beta-grasp_dom_sf"/>
</dbReference>
<dbReference type="InterPro" id="IPR039261">
    <property type="entry name" value="FNR_nucleotide-bd"/>
</dbReference>
<proteinExistence type="predicted"/>
<evidence type="ECO:0000256" key="2">
    <source>
        <dbReference type="ARBA" id="ARBA00022714"/>
    </source>
</evidence>
<keyword evidence="2" id="KW-0479">Metal-binding</keyword>
<protein>
    <submittedName>
        <fullName evidence="5">Ferredoxin-NAD(P)+ reductase (Naphthalene dioxygenase ferredoxin-specific)</fullName>
        <ecNumber evidence="5">1.18.1.7</ecNumber>
    </submittedName>
</protein>
<reference evidence="5 6" key="2">
    <citation type="submission" date="2024-11" db="EMBL/GenBank/DDBJ databases">
        <title>Using genomics to understand microbial adaptation to soil warming.</title>
        <authorList>
            <person name="Deangelis K.M. PhD."/>
        </authorList>
    </citation>
    <scope>NUCLEOTIDE SEQUENCE [LARGE SCALE GENOMIC DNA]</scope>
    <source>
        <strain evidence="5 6">GAS97</strain>
    </source>
</reference>